<dbReference type="EMBL" id="MU118212">
    <property type="protein sequence ID" value="KAF9643522.1"/>
    <property type="molecule type" value="Genomic_DNA"/>
</dbReference>
<accession>A0ACB6Z1Z2</accession>
<keyword evidence="2" id="KW-1185">Reference proteome</keyword>
<reference evidence="1" key="1">
    <citation type="submission" date="2019-10" db="EMBL/GenBank/DDBJ databases">
        <authorList>
            <consortium name="DOE Joint Genome Institute"/>
            <person name="Kuo A."/>
            <person name="Miyauchi S."/>
            <person name="Kiss E."/>
            <person name="Drula E."/>
            <person name="Kohler A."/>
            <person name="Sanchez-Garcia M."/>
            <person name="Andreopoulos B."/>
            <person name="Barry K.W."/>
            <person name="Bonito G."/>
            <person name="Buee M."/>
            <person name="Carver A."/>
            <person name="Chen C."/>
            <person name="Cichocki N."/>
            <person name="Clum A."/>
            <person name="Culley D."/>
            <person name="Crous P.W."/>
            <person name="Fauchery L."/>
            <person name="Girlanda M."/>
            <person name="Hayes R."/>
            <person name="Keri Z."/>
            <person name="Labutti K."/>
            <person name="Lipzen A."/>
            <person name="Lombard V."/>
            <person name="Magnuson J."/>
            <person name="Maillard F."/>
            <person name="Morin E."/>
            <person name="Murat C."/>
            <person name="Nolan M."/>
            <person name="Ohm R."/>
            <person name="Pangilinan J."/>
            <person name="Pereira M."/>
            <person name="Perotto S."/>
            <person name="Peter M."/>
            <person name="Riley R."/>
            <person name="Sitrit Y."/>
            <person name="Stielow B."/>
            <person name="Szollosi G."/>
            <person name="Zifcakova L."/>
            <person name="Stursova M."/>
            <person name="Spatafora J.W."/>
            <person name="Tedersoo L."/>
            <person name="Vaario L.-M."/>
            <person name="Yamada A."/>
            <person name="Yan M."/>
            <person name="Wang P."/>
            <person name="Xu J."/>
            <person name="Bruns T."/>
            <person name="Baldrian P."/>
            <person name="Vilgalys R."/>
            <person name="Henrissat B."/>
            <person name="Grigoriev I.V."/>
            <person name="Hibbett D."/>
            <person name="Nagy L.G."/>
            <person name="Martin F.M."/>
        </authorList>
    </citation>
    <scope>NUCLEOTIDE SEQUENCE</scope>
    <source>
        <strain evidence="1">P2</strain>
    </source>
</reference>
<dbReference type="Proteomes" id="UP000886501">
    <property type="component" value="Unassembled WGS sequence"/>
</dbReference>
<name>A0ACB6Z1Z2_THEGA</name>
<protein>
    <submittedName>
        <fullName evidence="1">Uncharacterized protein</fullName>
    </submittedName>
</protein>
<sequence length="280" mass="31391">MIPLVEHEVERWEAVPTLIDLELQGIGSSTLDSQSVGKEIRSRTAEGDTVEKLLSLLYDQSRFLDRATVTVRLKPEGPQSKPKKPASSLRSKKQPSSNSNTPLAPELNKPPPSKQKDPSPEPHESSKRKPALALTTSKPSSSKQRVHHKEATVTSTALGNTYNSLVKSMAYALDILKVYYMEDNSRAAKWVMEQPLTGKDFKKIQLLLRKINSTCETDVVGSEDFRELFLRRKQGYAATEGLVKCIQQEKPHSDPQDAWDLSGLRKLSRFISAELHDWLS</sequence>
<evidence type="ECO:0000313" key="1">
    <source>
        <dbReference type="EMBL" id="KAF9643522.1"/>
    </source>
</evidence>
<organism evidence="1 2">
    <name type="scientific">Thelephora ganbajun</name>
    <name type="common">Ganba fungus</name>
    <dbReference type="NCBI Taxonomy" id="370292"/>
    <lineage>
        <taxon>Eukaryota</taxon>
        <taxon>Fungi</taxon>
        <taxon>Dikarya</taxon>
        <taxon>Basidiomycota</taxon>
        <taxon>Agaricomycotina</taxon>
        <taxon>Agaricomycetes</taxon>
        <taxon>Thelephorales</taxon>
        <taxon>Thelephoraceae</taxon>
        <taxon>Thelephora</taxon>
    </lineage>
</organism>
<reference evidence="1" key="2">
    <citation type="journal article" date="2020" name="Nat. Commun.">
        <title>Large-scale genome sequencing of mycorrhizal fungi provides insights into the early evolution of symbiotic traits.</title>
        <authorList>
            <person name="Miyauchi S."/>
            <person name="Kiss E."/>
            <person name="Kuo A."/>
            <person name="Drula E."/>
            <person name="Kohler A."/>
            <person name="Sanchez-Garcia M."/>
            <person name="Morin E."/>
            <person name="Andreopoulos B."/>
            <person name="Barry K.W."/>
            <person name="Bonito G."/>
            <person name="Buee M."/>
            <person name="Carver A."/>
            <person name="Chen C."/>
            <person name="Cichocki N."/>
            <person name="Clum A."/>
            <person name="Culley D."/>
            <person name="Crous P.W."/>
            <person name="Fauchery L."/>
            <person name="Girlanda M."/>
            <person name="Hayes R.D."/>
            <person name="Keri Z."/>
            <person name="LaButti K."/>
            <person name="Lipzen A."/>
            <person name="Lombard V."/>
            <person name="Magnuson J."/>
            <person name="Maillard F."/>
            <person name="Murat C."/>
            <person name="Nolan M."/>
            <person name="Ohm R.A."/>
            <person name="Pangilinan J."/>
            <person name="Pereira M.F."/>
            <person name="Perotto S."/>
            <person name="Peter M."/>
            <person name="Pfister S."/>
            <person name="Riley R."/>
            <person name="Sitrit Y."/>
            <person name="Stielow J.B."/>
            <person name="Szollosi G."/>
            <person name="Zifcakova L."/>
            <person name="Stursova M."/>
            <person name="Spatafora J.W."/>
            <person name="Tedersoo L."/>
            <person name="Vaario L.M."/>
            <person name="Yamada A."/>
            <person name="Yan M."/>
            <person name="Wang P."/>
            <person name="Xu J."/>
            <person name="Bruns T."/>
            <person name="Baldrian P."/>
            <person name="Vilgalys R."/>
            <person name="Dunand C."/>
            <person name="Henrissat B."/>
            <person name="Grigoriev I.V."/>
            <person name="Hibbett D."/>
            <person name="Nagy L.G."/>
            <person name="Martin F.M."/>
        </authorList>
    </citation>
    <scope>NUCLEOTIDE SEQUENCE</scope>
    <source>
        <strain evidence="1">P2</strain>
    </source>
</reference>
<evidence type="ECO:0000313" key="2">
    <source>
        <dbReference type="Proteomes" id="UP000886501"/>
    </source>
</evidence>
<comment type="caution">
    <text evidence="1">The sequence shown here is derived from an EMBL/GenBank/DDBJ whole genome shotgun (WGS) entry which is preliminary data.</text>
</comment>
<proteinExistence type="predicted"/>
<gene>
    <name evidence="1" type="ORF">BDM02DRAFT_3191514</name>
</gene>